<protein>
    <submittedName>
        <fullName evidence="1">Uncharacterized protein</fullName>
    </submittedName>
</protein>
<reference evidence="1 2" key="1">
    <citation type="submission" date="2018-12" db="EMBL/GenBank/DDBJ databases">
        <title>Sequencing of bacterial isolates from soil warming experiment in Harvard Forest, Massachusetts, USA.</title>
        <authorList>
            <person name="Deangelis K."/>
        </authorList>
    </citation>
    <scope>NUCLEOTIDE SEQUENCE [LARGE SCALE GENOMIC DNA]</scope>
    <source>
        <strain evidence="1 2">EB153</strain>
    </source>
</reference>
<gene>
    <name evidence="1" type="ORF">EDE15_4249</name>
</gene>
<evidence type="ECO:0000313" key="2">
    <source>
        <dbReference type="Proteomes" id="UP000269669"/>
    </source>
</evidence>
<keyword evidence="2" id="KW-1185">Reference proteome</keyword>
<name>A0A3R9NWU2_9BACT</name>
<organism evidence="1 2">
    <name type="scientific">Edaphobacter aggregans</name>
    <dbReference type="NCBI Taxonomy" id="570835"/>
    <lineage>
        <taxon>Bacteria</taxon>
        <taxon>Pseudomonadati</taxon>
        <taxon>Acidobacteriota</taxon>
        <taxon>Terriglobia</taxon>
        <taxon>Terriglobales</taxon>
        <taxon>Acidobacteriaceae</taxon>
        <taxon>Edaphobacter</taxon>
    </lineage>
</organism>
<dbReference type="EMBL" id="RSDW01000001">
    <property type="protein sequence ID" value="RSL18655.1"/>
    <property type="molecule type" value="Genomic_DNA"/>
</dbReference>
<sequence>MKLFRFCGLHRMMRTICATVAGFIPARREASIDPMQALRMD</sequence>
<dbReference type="AlphaFoldDB" id="A0A3R9NWU2"/>
<accession>A0A3R9NWU2</accession>
<comment type="caution">
    <text evidence="1">The sequence shown here is derived from an EMBL/GenBank/DDBJ whole genome shotgun (WGS) entry which is preliminary data.</text>
</comment>
<evidence type="ECO:0000313" key="1">
    <source>
        <dbReference type="EMBL" id="RSL18655.1"/>
    </source>
</evidence>
<dbReference type="Proteomes" id="UP000269669">
    <property type="component" value="Unassembled WGS sequence"/>
</dbReference>
<proteinExistence type="predicted"/>